<geneLocation type="plasmid" evidence="1">
    <name>pJB37</name>
</geneLocation>
<evidence type="ECO:0000313" key="1">
    <source>
        <dbReference type="EMBL" id="ARD70521.1"/>
    </source>
</evidence>
<proteinExistence type="predicted"/>
<name>A0A1V0M6P0_PSEAI</name>
<reference evidence="1" key="1">
    <citation type="submission" date="2017-01" db="EMBL/GenBank/DDBJ databases">
        <title>Complete nucleotide sequence of an IncP-2 blaVIM-2-harboring megaplasmid from Pseudomonas aeruginosa.</title>
        <authorList>
            <person name="Botelho J."/>
            <person name="Grosso F."/>
            <person name="Mabrouk A."/>
            <person name="Peixe L."/>
        </authorList>
    </citation>
    <scope>NUCLEOTIDE SEQUENCE</scope>
    <source>
        <strain evidence="1">FFUP_PS_37</strain>
        <plasmid evidence="1">pJB37</plasmid>
    </source>
</reference>
<accession>A0A1V0M6P0</accession>
<organism evidence="1">
    <name type="scientific">Pseudomonas aeruginosa</name>
    <dbReference type="NCBI Taxonomy" id="287"/>
    <lineage>
        <taxon>Bacteria</taxon>
        <taxon>Pseudomonadati</taxon>
        <taxon>Pseudomonadota</taxon>
        <taxon>Gammaproteobacteria</taxon>
        <taxon>Pseudomonadales</taxon>
        <taxon>Pseudomonadaceae</taxon>
        <taxon>Pseudomonas</taxon>
    </lineage>
</organism>
<sequence length="132" mass="15782">MTRRRLRTMLNLDDPAARQALRMPRQDQEHTVELRHRGEGWWLDFKVTFIPEDPKQCVQPETSETNALVQPAAGENVEWWYHRMVVTFLNLTEEPNERDPLSIIRHERLVSSDDHYDLVLEDCRQLMKENPF</sequence>
<keyword evidence="1" id="KW-0614">Plasmid</keyword>
<protein>
    <submittedName>
        <fullName evidence="1">Uncharacterized protein</fullName>
    </submittedName>
</protein>
<dbReference type="EMBL" id="KY494864">
    <property type="protein sequence ID" value="ARD70521.1"/>
    <property type="molecule type" value="Genomic_DNA"/>
</dbReference>
<dbReference type="AlphaFoldDB" id="A0A1V0M6P0"/>